<comment type="caution">
    <text evidence="3">The sequence shown here is derived from an EMBL/GenBank/DDBJ whole genome shotgun (WGS) entry which is preliminary data.</text>
</comment>
<evidence type="ECO:0000313" key="4">
    <source>
        <dbReference type="Proteomes" id="UP001389717"/>
    </source>
</evidence>
<feature type="signal peptide" evidence="2">
    <location>
        <begin position="1"/>
        <end position="15"/>
    </location>
</feature>
<keyword evidence="4" id="KW-1185">Reference proteome</keyword>
<dbReference type="EMBL" id="JBBYAF010000001">
    <property type="protein sequence ID" value="MEL3970695.1"/>
    <property type="molecule type" value="Genomic_DNA"/>
</dbReference>
<reference evidence="3 4" key="1">
    <citation type="submission" date="2024-04" db="EMBL/GenBank/DDBJ databases">
        <title>Bacillus oryzaecorticis sp. nov., a moderately halophilic bacterium isolated from rice husks.</title>
        <authorList>
            <person name="Zhu H.-S."/>
        </authorList>
    </citation>
    <scope>NUCLEOTIDE SEQUENCE [LARGE SCALE GENOMIC DNA]</scope>
    <source>
        <strain evidence="3 4">ZC255</strain>
    </source>
</reference>
<feature type="compositionally biased region" description="Acidic residues" evidence="1">
    <location>
        <begin position="75"/>
        <end position="95"/>
    </location>
</feature>
<sequence length="95" mass="10373">MSKKLVSILSGSAMAAMLLVGCNMNDQEPPPEDNGVEENGDMDMEEDNGMNDNTEPAEEDKNTPNDKDPAKDPNTPEEDAVEDDIDMQDADNKDE</sequence>
<proteinExistence type="predicted"/>
<accession>A0ABU9K3N4</accession>
<evidence type="ECO:0000256" key="1">
    <source>
        <dbReference type="SAM" id="MobiDB-lite"/>
    </source>
</evidence>
<evidence type="ECO:0000313" key="3">
    <source>
        <dbReference type="EMBL" id="MEL3970695.1"/>
    </source>
</evidence>
<keyword evidence="2" id="KW-0732">Signal</keyword>
<dbReference type="PROSITE" id="PS51257">
    <property type="entry name" value="PROKAR_LIPOPROTEIN"/>
    <property type="match status" value="1"/>
</dbReference>
<feature type="chain" id="PRO_5045926259" evidence="2">
    <location>
        <begin position="16"/>
        <end position="95"/>
    </location>
</feature>
<dbReference type="Proteomes" id="UP001389717">
    <property type="component" value="Unassembled WGS sequence"/>
</dbReference>
<gene>
    <name evidence="3" type="ORF">AAEO50_00235</name>
</gene>
<name>A0ABU9K3N4_9BACI</name>
<dbReference type="RefSeq" id="WP_341979173.1">
    <property type="nucleotide sequence ID" value="NZ_JBBYAF010000001.1"/>
</dbReference>
<feature type="region of interest" description="Disordered" evidence="1">
    <location>
        <begin position="22"/>
        <end position="95"/>
    </location>
</feature>
<evidence type="ECO:0000256" key="2">
    <source>
        <dbReference type="SAM" id="SignalP"/>
    </source>
</evidence>
<protein>
    <submittedName>
        <fullName evidence="3">Uncharacterized protein</fullName>
    </submittedName>
</protein>
<organism evidence="3 4">
    <name type="scientific">Rossellomorea oryzaecorticis</name>
    <dbReference type="NCBI Taxonomy" id="1396505"/>
    <lineage>
        <taxon>Bacteria</taxon>
        <taxon>Bacillati</taxon>
        <taxon>Bacillota</taxon>
        <taxon>Bacilli</taxon>
        <taxon>Bacillales</taxon>
        <taxon>Bacillaceae</taxon>
        <taxon>Rossellomorea</taxon>
    </lineage>
</organism>
<feature type="compositionally biased region" description="Basic and acidic residues" evidence="1">
    <location>
        <begin position="59"/>
        <end position="71"/>
    </location>
</feature>
<feature type="compositionally biased region" description="Acidic residues" evidence="1">
    <location>
        <begin position="29"/>
        <end position="49"/>
    </location>
</feature>